<dbReference type="GO" id="GO:0005829">
    <property type="term" value="C:cytosol"/>
    <property type="evidence" value="ECO:0007669"/>
    <property type="project" value="TreeGrafter"/>
</dbReference>
<evidence type="ECO:0000313" key="2">
    <source>
        <dbReference type="EMBL" id="PIO67151.1"/>
    </source>
</evidence>
<dbReference type="PANTHER" id="PTHR46005:SF4">
    <property type="entry name" value="RHO GTPASE-ACTIVATING PROTEIN 190"/>
    <property type="match status" value="1"/>
</dbReference>
<dbReference type="InterPro" id="IPR051978">
    <property type="entry name" value="Rho-GAP_domain"/>
</dbReference>
<evidence type="ECO:0000259" key="1">
    <source>
        <dbReference type="Pfam" id="PF23083"/>
    </source>
</evidence>
<dbReference type="CDD" id="cd00882">
    <property type="entry name" value="Ras_like_GTPase"/>
    <property type="match status" value="1"/>
</dbReference>
<name>A0A2G9UA93_TELCI</name>
<evidence type="ECO:0000313" key="3">
    <source>
        <dbReference type="Proteomes" id="UP000230423"/>
    </source>
</evidence>
<reference evidence="2 3" key="1">
    <citation type="submission" date="2015-09" db="EMBL/GenBank/DDBJ databases">
        <title>Draft genome of the parasitic nematode Teladorsagia circumcincta isolate WARC Sus (inbred).</title>
        <authorList>
            <person name="Mitreva M."/>
        </authorList>
    </citation>
    <scope>NUCLEOTIDE SEQUENCE [LARGE SCALE GENOMIC DNA]</scope>
    <source>
        <strain evidence="2 3">S</strain>
    </source>
</reference>
<feature type="domain" description="Rho GTPase-activating protein 35-like FF" evidence="1">
    <location>
        <begin position="419"/>
        <end position="467"/>
    </location>
</feature>
<dbReference type="GO" id="GO:0008361">
    <property type="term" value="P:regulation of cell size"/>
    <property type="evidence" value="ECO:0007669"/>
    <property type="project" value="TreeGrafter"/>
</dbReference>
<dbReference type="GO" id="GO:0005096">
    <property type="term" value="F:GTPase activator activity"/>
    <property type="evidence" value="ECO:0007669"/>
    <property type="project" value="TreeGrafter"/>
</dbReference>
<dbReference type="Proteomes" id="UP000230423">
    <property type="component" value="Unassembled WGS sequence"/>
</dbReference>
<gene>
    <name evidence="2" type="ORF">TELCIR_11113</name>
</gene>
<keyword evidence="3" id="KW-1185">Reference proteome</keyword>
<dbReference type="SUPFAM" id="SSF52540">
    <property type="entry name" value="P-loop containing nucleoside triphosphate hydrolases"/>
    <property type="match status" value="1"/>
</dbReference>
<dbReference type="AlphaFoldDB" id="A0A2G9UA93"/>
<dbReference type="OrthoDB" id="9994905at2759"/>
<dbReference type="GO" id="GO:0050770">
    <property type="term" value="P:regulation of axonogenesis"/>
    <property type="evidence" value="ECO:0007669"/>
    <property type="project" value="TreeGrafter"/>
</dbReference>
<dbReference type="PANTHER" id="PTHR46005">
    <property type="entry name" value="RHO GTPASE-ACTIVATING PROTEIN 190"/>
    <property type="match status" value="1"/>
</dbReference>
<organism evidence="2 3">
    <name type="scientific">Teladorsagia circumcincta</name>
    <name type="common">Brown stomach worm</name>
    <name type="synonym">Ostertagia circumcincta</name>
    <dbReference type="NCBI Taxonomy" id="45464"/>
    <lineage>
        <taxon>Eukaryota</taxon>
        <taxon>Metazoa</taxon>
        <taxon>Ecdysozoa</taxon>
        <taxon>Nematoda</taxon>
        <taxon>Chromadorea</taxon>
        <taxon>Rhabditida</taxon>
        <taxon>Rhabditina</taxon>
        <taxon>Rhabditomorpha</taxon>
        <taxon>Strongyloidea</taxon>
        <taxon>Trichostrongylidae</taxon>
        <taxon>Teladorsagia</taxon>
    </lineage>
</organism>
<dbReference type="InterPro" id="IPR057284">
    <property type="entry name" value="FF_RHG35_4th"/>
</dbReference>
<dbReference type="Gene3D" id="3.40.50.300">
    <property type="entry name" value="P-loop containing nucleotide triphosphate hydrolases"/>
    <property type="match status" value="1"/>
</dbReference>
<dbReference type="Pfam" id="PF23083">
    <property type="entry name" value="FF_RHG35_4th"/>
    <property type="match status" value="1"/>
</dbReference>
<proteinExistence type="predicted"/>
<sequence>MPPDFAAESVVSFSLKREYRKSFQTDFGGSPVINNDHWLYWGERQVSLDDASSPVTIRVIEQTEFLDDETYEPIAGPSTSEPYAKRCCQIRLESRDKLMYIQKEQLGLEAEFDQHVLPDGKCTVDAFIYVFDASKTDGRPFESQCSSAASILSNVIKTKKPVVIALSQMDSVDDEARKALHSLLNRKDLKSTHITVVEVSALMNVNVDELFVATACAALRSKLRLKILSFSDALKIVTERNRDVRIAFTRLLHALLPVESWPSVRMSWSRLVSERCLDRQPDYCNFVRIYGEATAKKVYDAHVNEAREHWMAARLRALLPNLPRVFATLLDKSDVAHLSWTAANQLIHAHPLFDEFFQPLGQLGKQLDPLPSDYERRMSQSTVIDHRIPAEILLRHEARLAFEGYKQALETEQRKERLEEEFEFLLSDTPQVTPGKPLQDVSIFLQGYPAYDALPPSQAAMVYDRFQVQREMLRIKEFLQDDFRYRQLSRLFEHRDSLVRRFIMFLARPTVNECPSFNGCAQLAVHDAIAVFFQKVTRDDYKPVWEENANLVAASPAQAFVWAE</sequence>
<dbReference type="InterPro" id="IPR027417">
    <property type="entry name" value="P-loop_NTPase"/>
</dbReference>
<protein>
    <recommendedName>
        <fullName evidence="1">Rho GTPase-activating protein 35-like FF domain-containing protein</fullName>
    </recommendedName>
</protein>
<dbReference type="GO" id="GO:0007266">
    <property type="term" value="P:Rho protein signal transduction"/>
    <property type="evidence" value="ECO:0007669"/>
    <property type="project" value="TreeGrafter"/>
</dbReference>
<accession>A0A2G9UA93</accession>
<dbReference type="EMBL" id="KZ347781">
    <property type="protein sequence ID" value="PIO67151.1"/>
    <property type="molecule type" value="Genomic_DNA"/>
</dbReference>